<comment type="caution">
    <text evidence="1">The sequence shown here is derived from an EMBL/GenBank/DDBJ whole genome shotgun (WGS) entry which is preliminary data.</text>
</comment>
<evidence type="ECO:0000313" key="1">
    <source>
        <dbReference type="EMBL" id="PWE85059.1"/>
    </source>
</evidence>
<proteinExistence type="predicted"/>
<protein>
    <submittedName>
        <fullName evidence="1">Uncharacterized protein</fullName>
    </submittedName>
</protein>
<reference evidence="1 2" key="1">
    <citation type="submission" date="2014-09" db="EMBL/GenBank/DDBJ databases">
        <title>Butyrate-producing bacteria isolated from human gut.</title>
        <authorList>
            <person name="Zhang Q."/>
            <person name="Zhao L."/>
        </authorList>
    </citation>
    <scope>NUCLEOTIDE SEQUENCE [LARGE SCALE GENOMIC DNA]</scope>
    <source>
        <strain evidence="1 2">R22</strain>
    </source>
</reference>
<dbReference type="Proteomes" id="UP000245905">
    <property type="component" value="Unassembled WGS sequence"/>
</dbReference>
<sequence length="90" mass="10483">MTREERIRETLEKVMKINEGSSDNTPFVHLEVTGGYVDSMNVTVFPDGWHGIDGTKADMHLVYFDAFDENEYMRIHAELDKLIEEKERTC</sequence>
<dbReference type="RefSeq" id="WP_109256895.1">
    <property type="nucleotide sequence ID" value="NZ_JRFS01000001.1"/>
</dbReference>
<dbReference type="EMBL" id="JRFS01000001">
    <property type="protein sequence ID" value="PWE85059.1"/>
    <property type="molecule type" value="Genomic_DNA"/>
</dbReference>
<name>A0A2U2EL70_9FIRM</name>
<organism evidence="1 2">
    <name type="scientific">Agathobacter rectalis</name>
    <dbReference type="NCBI Taxonomy" id="39491"/>
    <lineage>
        <taxon>Bacteria</taxon>
        <taxon>Bacillati</taxon>
        <taxon>Bacillota</taxon>
        <taxon>Clostridia</taxon>
        <taxon>Lachnospirales</taxon>
        <taxon>Lachnospiraceae</taxon>
        <taxon>Agathobacter</taxon>
    </lineage>
</organism>
<accession>A0A2U2EL70</accession>
<dbReference type="AlphaFoldDB" id="A0A2U2EL70"/>
<evidence type="ECO:0000313" key="2">
    <source>
        <dbReference type="Proteomes" id="UP000245905"/>
    </source>
</evidence>
<gene>
    <name evidence="1" type="ORF">LD38_00070</name>
</gene>